<reference evidence="1 2" key="1">
    <citation type="submission" date="2017-03" db="EMBL/GenBank/DDBJ databases">
        <title>Complete genome sequence of Candidatus 'Thiodictyon syntrophicum' sp. nov. strain Cad16T, a photolithoautotroph purple sulfur bacterium isolated from an alpine meromictic lake.</title>
        <authorList>
            <person name="Luedin S.M."/>
            <person name="Pothier J.F."/>
            <person name="Danza F."/>
            <person name="Storelli N."/>
            <person name="Wittwer M."/>
            <person name="Tonolla M."/>
        </authorList>
    </citation>
    <scope>NUCLEOTIDE SEQUENCE [LARGE SCALE GENOMIC DNA]</scope>
    <source>
        <strain evidence="1 2">Cad16T</strain>
    </source>
</reference>
<dbReference type="Proteomes" id="UP000232638">
    <property type="component" value="Chromosome"/>
</dbReference>
<gene>
    <name evidence="1" type="ORF">THSYN_11880</name>
</gene>
<name>A0A2K8U7R8_9GAMM</name>
<protein>
    <submittedName>
        <fullName evidence="1">Uncharacterized protein</fullName>
    </submittedName>
</protein>
<dbReference type="AlphaFoldDB" id="A0A2K8U7R8"/>
<dbReference type="EMBL" id="CP020370">
    <property type="protein sequence ID" value="AUB81587.1"/>
    <property type="molecule type" value="Genomic_DNA"/>
</dbReference>
<proteinExistence type="predicted"/>
<evidence type="ECO:0000313" key="1">
    <source>
        <dbReference type="EMBL" id="AUB81587.1"/>
    </source>
</evidence>
<accession>A0A2K8U7R8</accession>
<keyword evidence="2" id="KW-1185">Reference proteome</keyword>
<organism evidence="1 2">
    <name type="scientific">Candidatus Thiodictyon syntrophicum</name>
    <dbReference type="NCBI Taxonomy" id="1166950"/>
    <lineage>
        <taxon>Bacteria</taxon>
        <taxon>Pseudomonadati</taxon>
        <taxon>Pseudomonadota</taxon>
        <taxon>Gammaproteobacteria</taxon>
        <taxon>Chromatiales</taxon>
        <taxon>Chromatiaceae</taxon>
        <taxon>Thiodictyon</taxon>
    </lineage>
</organism>
<dbReference type="KEGG" id="tsy:THSYN_11880"/>
<evidence type="ECO:0000313" key="2">
    <source>
        <dbReference type="Proteomes" id="UP000232638"/>
    </source>
</evidence>
<sequence length="186" mass="21439">MSNPFVDRPILNSPYACPARHWELDDRGQPTRKTLETRRCADFITPIPKPRKQQGAPKQGELLFDDGKGLSTQTQRYDRTAVINAVRRKVDRWRLDPDPNHRRVTPETARLLTYWRHHPFSGLRPFFCQIEAVETAIWLTEVAPQIGKAGERFRKHLADANHDANPGLLCLASKAEFQKMIGRFLT</sequence>